<dbReference type="EMBL" id="MT143107">
    <property type="protein sequence ID" value="QJA92914.1"/>
    <property type="molecule type" value="Genomic_DNA"/>
</dbReference>
<sequence length="160" mass="18479">MKFKITLYNGNPIFLEEEQGKQVMSAWASGVEKIVLADTALASSNIATIEKIDEEPDYPKLEMPTKVYNSEKHKQTCELLDKIRAELSAKIGWKNQRDKFGNLITTKVDDKNKVSRFAKMKYWKLLEEFEINKGDRANKDERNKLRVATGLELLPNNWTI</sequence>
<gene>
    <name evidence="1" type="ORF">MM415B04417_0002</name>
</gene>
<reference evidence="1" key="1">
    <citation type="submission" date="2020-03" db="EMBL/GenBank/DDBJ databases">
        <title>The deep terrestrial virosphere.</title>
        <authorList>
            <person name="Holmfeldt K."/>
            <person name="Nilsson E."/>
            <person name="Simone D."/>
            <person name="Lopez-Fernandez M."/>
            <person name="Wu X."/>
            <person name="de Brujin I."/>
            <person name="Lundin D."/>
            <person name="Andersson A."/>
            <person name="Bertilsson S."/>
            <person name="Dopson M."/>
        </authorList>
    </citation>
    <scope>NUCLEOTIDE SEQUENCE</scope>
    <source>
        <strain evidence="1">MM415B04417</strain>
    </source>
</reference>
<accession>A0A6M3LHT5</accession>
<proteinExistence type="predicted"/>
<dbReference type="AlphaFoldDB" id="A0A6M3LHT5"/>
<protein>
    <submittedName>
        <fullName evidence="1">Uncharacterized protein</fullName>
    </submittedName>
</protein>
<organism evidence="1">
    <name type="scientific">viral metagenome</name>
    <dbReference type="NCBI Taxonomy" id="1070528"/>
    <lineage>
        <taxon>unclassified sequences</taxon>
        <taxon>metagenomes</taxon>
        <taxon>organismal metagenomes</taxon>
    </lineage>
</organism>
<evidence type="ECO:0000313" key="1">
    <source>
        <dbReference type="EMBL" id="QJA92914.1"/>
    </source>
</evidence>
<name>A0A6M3LHT5_9ZZZZ</name>